<accession>A0ABW8TP23</accession>
<dbReference type="SMART" id="SM00862">
    <property type="entry name" value="Trans_reg_C"/>
    <property type="match status" value="1"/>
</dbReference>
<evidence type="ECO:0000256" key="5">
    <source>
        <dbReference type="ARBA" id="ARBA00024867"/>
    </source>
</evidence>
<dbReference type="PROSITE" id="PS50110">
    <property type="entry name" value="RESPONSE_REGULATORY"/>
    <property type="match status" value="1"/>
</dbReference>
<evidence type="ECO:0000259" key="9">
    <source>
        <dbReference type="PROSITE" id="PS51755"/>
    </source>
</evidence>
<dbReference type="EMBL" id="JBJIAA010000030">
    <property type="protein sequence ID" value="MFL0253250.1"/>
    <property type="molecule type" value="Genomic_DNA"/>
</dbReference>
<dbReference type="Pfam" id="PF00486">
    <property type="entry name" value="Trans_reg_C"/>
    <property type="match status" value="1"/>
</dbReference>
<sequence>MNISDNRVLLIDDEESILKLLGAVLKKEGFNSVKTAACGTEGVSLCKSFVPDIIVLDIMLPDIDGFEVFRQIRSFSMAPILFLSAKSEDEDKIIGLGLGADDYITKPFSPKEVALRLKAHLNRIDIVKKSLEEKEDIVRTKAFTIDFKKGEVIKDGESIVLRAKELQLLKYLTENKNTILSKEQIVNEVWGEDYIGYDNTIMVHMRKLREKLEEDPSNPEYIITVKGLGYKMKL</sequence>
<feature type="DNA-binding region" description="OmpR/PhoB-type" evidence="7">
    <location>
        <begin position="135"/>
        <end position="234"/>
    </location>
</feature>
<keyword evidence="6" id="KW-0597">Phosphoprotein</keyword>
<evidence type="ECO:0000256" key="6">
    <source>
        <dbReference type="PROSITE-ProRule" id="PRU00169"/>
    </source>
</evidence>
<keyword evidence="11" id="KW-1185">Reference proteome</keyword>
<dbReference type="PANTHER" id="PTHR48111">
    <property type="entry name" value="REGULATOR OF RPOS"/>
    <property type="match status" value="1"/>
</dbReference>
<evidence type="ECO:0000313" key="11">
    <source>
        <dbReference type="Proteomes" id="UP001623592"/>
    </source>
</evidence>
<keyword evidence="4" id="KW-0804">Transcription</keyword>
<dbReference type="InterPro" id="IPR001789">
    <property type="entry name" value="Sig_transdc_resp-reg_receiver"/>
</dbReference>
<dbReference type="Gene3D" id="1.10.10.10">
    <property type="entry name" value="Winged helix-like DNA-binding domain superfamily/Winged helix DNA-binding domain"/>
    <property type="match status" value="1"/>
</dbReference>
<dbReference type="PANTHER" id="PTHR48111:SF52">
    <property type="entry name" value="TRANSCRIPTIONAL REGULATORY PROTEIN YVRH"/>
    <property type="match status" value="1"/>
</dbReference>
<organism evidence="10 11">
    <name type="scientific">Clostridium neuense</name>
    <dbReference type="NCBI Taxonomy" id="1728934"/>
    <lineage>
        <taxon>Bacteria</taxon>
        <taxon>Bacillati</taxon>
        <taxon>Bacillota</taxon>
        <taxon>Clostridia</taxon>
        <taxon>Eubacteriales</taxon>
        <taxon>Clostridiaceae</taxon>
        <taxon>Clostridium</taxon>
    </lineage>
</organism>
<dbReference type="InterPro" id="IPR011006">
    <property type="entry name" value="CheY-like_superfamily"/>
</dbReference>
<feature type="domain" description="Response regulatory" evidence="8">
    <location>
        <begin position="7"/>
        <end position="121"/>
    </location>
</feature>
<comment type="caution">
    <text evidence="10">The sequence shown here is derived from an EMBL/GenBank/DDBJ whole genome shotgun (WGS) entry which is preliminary data.</text>
</comment>
<name>A0ABW8TP23_9CLOT</name>
<dbReference type="CDD" id="cd00383">
    <property type="entry name" value="trans_reg_C"/>
    <property type="match status" value="1"/>
</dbReference>
<dbReference type="InterPro" id="IPR036388">
    <property type="entry name" value="WH-like_DNA-bd_sf"/>
</dbReference>
<dbReference type="InterPro" id="IPR001867">
    <property type="entry name" value="OmpR/PhoB-type_DNA-bd"/>
</dbReference>
<dbReference type="Gene3D" id="6.10.250.690">
    <property type="match status" value="1"/>
</dbReference>
<evidence type="ECO:0000256" key="4">
    <source>
        <dbReference type="ARBA" id="ARBA00023163"/>
    </source>
</evidence>
<dbReference type="PROSITE" id="PS51755">
    <property type="entry name" value="OMPR_PHOB"/>
    <property type="match status" value="1"/>
</dbReference>
<dbReference type="SMART" id="SM00448">
    <property type="entry name" value="REC"/>
    <property type="match status" value="1"/>
</dbReference>
<gene>
    <name evidence="10" type="ORF">ACJDT4_22850</name>
</gene>
<dbReference type="Proteomes" id="UP001623592">
    <property type="component" value="Unassembled WGS sequence"/>
</dbReference>
<keyword evidence="3 7" id="KW-0238">DNA-binding</keyword>
<evidence type="ECO:0000313" key="10">
    <source>
        <dbReference type="EMBL" id="MFL0253250.1"/>
    </source>
</evidence>
<evidence type="ECO:0000256" key="7">
    <source>
        <dbReference type="PROSITE-ProRule" id="PRU01091"/>
    </source>
</evidence>
<comment type="function">
    <text evidence="5">May play the central regulatory role in sporulation. It may be an element of the effector pathway responsible for the activation of sporulation genes in response to nutritional stress. Spo0A may act in concert with spo0H (a sigma factor) to control the expression of some genes that are critical to the sporulation process.</text>
</comment>
<feature type="domain" description="OmpR/PhoB-type" evidence="9">
    <location>
        <begin position="135"/>
        <end position="234"/>
    </location>
</feature>
<dbReference type="Pfam" id="PF00072">
    <property type="entry name" value="Response_reg"/>
    <property type="match status" value="1"/>
</dbReference>
<evidence type="ECO:0000259" key="8">
    <source>
        <dbReference type="PROSITE" id="PS50110"/>
    </source>
</evidence>
<evidence type="ECO:0000256" key="1">
    <source>
        <dbReference type="ARBA" id="ARBA00018672"/>
    </source>
</evidence>
<keyword evidence="2" id="KW-0805">Transcription regulation</keyword>
<dbReference type="SUPFAM" id="SSF52172">
    <property type="entry name" value="CheY-like"/>
    <property type="match status" value="1"/>
</dbReference>
<evidence type="ECO:0000256" key="2">
    <source>
        <dbReference type="ARBA" id="ARBA00023015"/>
    </source>
</evidence>
<protein>
    <recommendedName>
        <fullName evidence="1">Stage 0 sporulation protein A homolog</fullName>
    </recommendedName>
</protein>
<feature type="modified residue" description="4-aspartylphosphate" evidence="6">
    <location>
        <position position="57"/>
    </location>
</feature>
<dbReference type="Gene3D" id="3.40.50.2300">
    <property type="match status" value="1"/>
</dbReference>
<evidence type="ECO:0000256" key="3">
    <source>
        <dbReference type="ARBA" id="ARBA00023125"/>
    </source>
</evidence>
<dbReference type="InterPro" id="IPR039420">
    <property type="entry name" value="WalR-like"/>
</dbReference>
<reference evidence="10 11" key="1">
    <citation type="submission" date="2024-11" db="EMBL/GenBank/DDBJ databases">
        <authorList>
            <person name="Heng Y.C."/>
            <person name="Lim A.C.H."/>
            <person name="Lee J.K.Y."/>
            <person name="Kittelmann S."/>
        </authorList>
    </citation>
    <scope>NUCLEOTIDE SEQUENCE [LARGE SCALE GENOMIC DNA]</scope>
    <source>
        <strain evidence="10 11">WILCCON 0114</strain>
    </source>
</reference>
<proteinExistence type="predicted"/>
<dbReference type="RefSeq" id="WP_406789920.1">
    <property type="nucleotide sequence ID" value="NZ_JBJIAA010000030.1"/>
</dbReference>